<feature type="transmembrane region" description="Helical" evidence="1">
    <location>
        <begin position="37"/>
        <end position="65"/>
    </location>
</feature>
<comment type="caution">
    <text evidence="2">The sequence shown here is derived from an EMBL/GenBank/DDBJ whole genome shotgun (WGS) entry which is preliminary data.</text>
</comment>
<keyword evidence="1" id="KW-0812">Transmembrane</keyword>
<dbReference type="SUPFAM" id="SSF81321">
    <property type="entry name" value="Family A G protein-coupled receptor-like"/>
    <property type="match status" value="1"/>
</dbReference>
<feature type="non-terminal residue" evidence="2">
    <location>
        <position position="1"/>
    </location>
</feature>
<name>A0AA36G9H8_9BILA</name>
<dbReference type="EMBL" id="CATQJA010002659">
    <property type="protein sequence ID" value="CAJ0580531.1"/>
    <property type="molecule type" value="Genomic_DNA"/>
</dbReference>
<proteinExistence type="predicted"/>
<evidence type="ECO:0000256" key="1">
    <source>
        <dbReference type="SAM" id="Phobius"/>
    </source>
</evidence>
<protein>
    <submittedName>
        <fullName evidence="2">Uncharacterized protein</fullName>
    </submittedName>
</protein>
<feature type="transmembrane region" description="Helical" evidence="1">
    <location>
        <begin position="109"/>
        <end position="127"/>
    </location>
</feature>
<feature type="transmembrane region" description="Helical" evidence="1">
    <location>
        <begin position="85"/>
        <end position="104"/>
    </location>
</feature>
<evidence type="ECO:0000313" key="2">
    <source>
        <dbReference type="EMBL" id="CAJ0580531.1"/>
    </source>
</evidence>
<keyword evidence="1" id="KW-1133">Transmembrane helix</keyword>
<dbReference type="Proteomes" id="UP001177023">
    <property type="component" value="Unassembled WGS sequence"/>
</dbReference>
<keyword evidence="1" id="KW-0472">Membrane</keyword>
<organism evidence="2 3">
    <name type="scientific">Mesorhabditis spiculigera</name>
    <dbReference type="NCBI Taxonomy" id="96644"/>
    <lineage>
        <taxon>Eukaryota</taxon>
        <taxon>Metazoa</taxon>
        <taxon>Ecdysozoa</taxon>
        <taxon>Nematoda</taxon>
        <taxon>Chromadorea</taxon>
        <taxon>Rhabditida</taxon>
        <taxon>Rhabditina</taxon>
        <taxon>Rhabditomorpha</taxon>
        <taxon>Rhabditoidea</taxon>
        <taxon>Rhabditidae</taxon>
        <taxon>Mesorhabditinae</taxon>
        <taxon>Mesorhabditis</taxon>
    </lineage>
</organism>
<reference evidence="2" key="1">
    <citation type="submission" date="2023-06" db="EMBL/GenBank/DDBJ databases">
        <authorList>
            <person name="Delattre M."/>
        </authorList>
    </citation>
    <scope>NUCLEOTIDE SEQUENCE</scope>
    <source>
        <strain evidence="2">AF72</strain>
    </source>
</reference>
<gene>
    <name evidence="2" type="ORF">MSPICULIGERA_LOCUS18729</name>
</gene>
<feature type="transmembrane region" description="Helical" evidence="1">
    <location>
        <begin position="139"/>
        <end position="163"/>
    </location>
</feature>
<accession>A0AA36G9H8</accession>
<feature type="transmembrane region" description="Helical" evidence="1">
    <location>
        <begin position="6"/>
        <end position="25"/>
    </location>
</feature>
<evidence type="ECO:0000313" key="3">
    <source>
        <dbReference type="Proteomes" id="UP001177023"/>
    </source>
</evidence>
<dbReference type="AlphaFoldDB" id="A0AA36G9H8"/>
<sequence length="221" mass="25487">MLLFWIGVVDLVQLIGHTYTGLLYLSMRGTDEFTCVIGAFVETGFFLTGYLTMLLPVHRVIYILWAVRASRIAKPWILKALLKGYLIFAIFWLLFFLIISPVVFLPERVFIVLAIGGVSYATWYYLLPLAPQAEPHDKLIIAYVSDMVWVLYNGANPVIYLVFHREIRRQMFDYLRFRKPRPMENSTLGVTTTTSVREQVQMQHVNRKKSSPFSSLRGKGA</sequence>
<keyword evidence="3" id="KW-1185">Reference proteome</keyword>